<accession>A0ABQ6LWQ1</accession>
<dbReference type="HAMAP" id="MF_00659">
    <property type="entry name" value="UPF0250"/>
    <property type="match status" value="1"/>
</dbReference>
<name>A0ABQ6LWQ1_9GAMM</name>
<dbReference type="Proteomes" id="UP001224392">
    <property type="component" value="Unassembled WGS sequence"/>
</dbReference>
<evidence type="ECO:0000313" key="4">
    <source>
        <dbReference type="Proteomes" id="UP001224392"/>
    </source>
</evidence>
<evidence type="ECO:0000313" key="3">
    <source>
        <dbReference type="EMBL" id="GMG86457.1"/>
    </source>
</evidence>
<dbReference type="PANTHER" id="PTHR38036:SF1">
    <property type="entry name" value="UPF0250 PROTEIN YBED"/>
    <property type="match status" value="1"/>
</dbReference>
<dbReference type="RefSeq" id="WP_285762984.1">
    <property type="nucleotide sequence ID" value="NZ_BSYJ01000002.1"/>
</dbReference>
<proteinExistence type="inferred from homology"/>
<comment type="caution">
    <text evidence="3">The sequence shown here is derived from an EMBL/GenBank/DDBJ whole genome shotgun (WGS) entry which is preliminary data.</text>
</comment>
<organism evidence="3 4">
    <name type="scientific">Biformimicrobium ophioploci</name>
    <dbReference type="NCBI Taxonomy" id="3036711"/>
    <lineage>
        <taxon>Bacteria</taxon>
        <taxon>Pseudomonadati</taxon>
        <taxon>Pseudomonadota</taxon>
        <taxon>Gammaproteobacteria</taxon>
        <taxon>Cellvibrionales</taxon>
        <taxon>Microbulbiferaceae</taxon>
        <taxon>Biformimicrobium</taxon>
    </lineage>
</organism>
<dbReference type="InterPro" id="IPR027471">
    <property type="entry name" value="YbeD-like_sf"/>
</dbReference>
<evidence type="ECO:0000256" key="2">
    <source>
        <dbReference type="HAMAP-Rule" id="MF_00659"/>
    </source>
</evidence>
<dbReference type="SUPFAM" id="SSF117991">
    <property type="entry name" value="YbeD/HP0495-like"/>
    <property type="match status" value="1"/>
</dbReference>
<dbReference type="PANTHER" id="PTHR38036">
    <property type="entry name" value="UPF0250 PROTEIN YBED"/>
    <property type="match status" value="1"/>
</dbReference>
<dbReference type="Gene3D" id="3.30.70.260">
    <property type="match status" value="1"/>
</dbReference>
<evidence type="ECO:0000256" key="1">
    <source>
        <dbReference type="ARBA" id="ARBA00008460"/>
    </source>
</evidence>
<comment type="similarity">
    <text evidence="1 2">Belongs to the UPF0250 family.</text>
</comment>
<dbReference type="Pfam" id="PF04359">
    <property type="entry name" value="DUF493"/>
    <property type="match status" value="1"/>
</dbReference>
<keyword evidence="4" id="KW-1185">Reference proteome</keyword>
<dbReference type="EMBL" id="BSYJ01000002">
    <property type="protein sequence ID" value="GMG86457.1"/>
    <property type="molecule type" value="Genomic_DNA"/>
</dbReference>
<dbReference type="InterPro" id="IPR007454">
    <property type="entry name" value="UPF0250_YbeD-like"/>
</dbReference>
<protein>
    <recommendedName>
        <fullName evidence="2">UPF0250 protein MNKW57_07780</fullName>
    </recommendedName>
</protein>
<reference evidence="3 4" key="1">
    <citation type="submission" date="2023-04" db="EMBL/GenBank/DDBJ databases">
        <title>Marinobulbifer ophiurae gen. nov., sp. Nov., isolate from tissue of brittle star Ophioplocus japonicus.</title>
        <authorList>
            <person name="Kawano K."/>
            <person name="Sawayama S."/>
            <person name="Nakagawa S."/>
        </authorList>
    </citation>
    <scope>NUCLEOTIDE SEQUENCE [LARGE SCALE GENOMIC DNA]</scope>
    <source>
        <strain evidence="3 4">NKW57</strain>
    </source>
</reference>
<sequence>MSEQEAPKIEFPCEDYPVKVMCNSGEHVHEYVVSVMHKHVADLDVERITVRESSKGRFMSVTFFITATGVDQLEALHVELRSHKDVHMVI</sequence>
<gene>
    <name evidence="3" type="ORF">MNKW57_07780</name>
</gene>